<dbReference type="RefSeq" id="XP_012190383.1">
    <property type="nucleotide sequence ID" value="XM_012334993.1"/>
</dbReference>
<evidence type="ECO:0000313" key="2">
    <source>
        <dbReference type="Proteomes" id="UP000014071"/>
    </source>
</evidence>
<dbReference type="AlphaFoldDB" id="R9P626"/>
<dbReference type="HOGENOM" id="CLU_1355177_0_0_1"/>
<dbReference type="Proteomes" id="UP000014071">
    <property type="component" value="Unassembled WGS sequence"/>
</dbReference>
<sequence>MMMSVAAESDLSCFDFPITRVRCRFNTRVTFISWSASTDVTKGLSRQLSCHEAFIGSICIVFLAPCSHRASLRKLSAWRFGTGPHEATSCRQKCDGYIPFHLRSLRFALVSDVPHIFLRVQLCPQINQIFLISPFHERSRCHLLSDGPEKTGVLSGVTNRPDAVDDRSISKRKNETWDQYAAGIPIPEHFSPEKSELGPFLS</sequence>
<evidence type="ECO:0000313" key="1">
    <source>
        <dbReference type="EMBL" id="GAC96796.1"/>
    </source>
</evidence>
<reference evidence="2" key="1">
    <citation type="journal article" date="2013" name="Genome Announc.">
        <title>Draft genome sequence of the basidiomycetous yeast-like fungus Pseudozyma hubeiensis SY62, which produces an abundant amount of the biosurfactant mannosylerythritol lipids.</title>
        <authorList>
            <person name="Konishi M."/>
            <person name="Hatada Y."/>
            <person name="Horiuchi J."/>
        </authorList>
    </citation>
    <scope>NUCLEOTIDE SEQUENCE [LARGE SCALE GENOMIC DNA]</scope>
    <source>
        <strain evidence="2">SY62</strain>
    </source>
</reference>
<proteinExistence type="predicted"/>
<keyword evidence="2" id="KW-1185">Reference proteome</keyword>
<dbReference type="EMBL" id="DF238805">
    <property type="protein sequence ID" value="GAC96796.1"/>
    <property type="molecule type" value="Genomic_DNA"/>
</dbReference>
<dbReference type="GeneID" id="24109662"/>
<organism evidence="1 2">
    <name type="scientific">Pseudozyma hubeiensis (strain SY62)</name>
    <name type="common">Yeast</name>
    <dbReference type="NCBI Taxonomy" id="1305764"/>
    <lineage>
        <taxon>Eukaryota</taxon>
        <taxon>Fungi</taxon>
        <taxon>Dikarya</taxon>
        <taxon>Basidiomycota</taxon>
        <taxon>Ustilaginomycotina</taxon>
        <taxon>Ustilaginomycetes</taxon>
        <taxon>Ustilaginales</taxon>
        <taxon>Ustilaginaceae</taxon>
        <taxon>Pseudozyma</taxon>
    </lineage>
</organism>
<gene>
    <name evidence="1" type="ORF">PHSY_004380</name>
</gene>
<accession>R9P626</accession>
<name>R9P626_PSEHS</name>
<protein>
    <submittedName>
        <fullName evidence="1">Polyketide synthase</fullName>
    </submittedName>
</protein>